<dbReference type="AlphaFoldDB" id="A0A227PIB9"/>
<evidence type="ECO:0000256" key="5">
    <source>
        <dbReference type="ARBA" id="ARBA00022989"/>
    </source>
</evidence>
<evidence type="ECO:0000313" key="9">
    <source>
        <dbReference type="Proteomes" id="UP000214684"/>
    </source>
</evidence>
<comment type="caution">
    <text evidence="8">The sequence shown here is derived from an EMBL/GenBank/DDBJ whole genome shotgun (WGS) entry which is preliminary data.</text>
</comment>
<keyword evidence="5 7" id="KW-1133">Transmembrane helix</keyword>
<keyword evidence="4 7" id="KW-0812">Transmembrane</keyword>
<dbReference type="OrthoDB" id="9813193at2"/>
<comment type="subcellular location">
    <subcellularLocation>
        <location evidence="1">Cell membrane</location>
        <topology evidence="1">Multi-pass membrane protein</topology>
    </subcellularLocation>
</comment>
<feature type="transmembrane region" description="Helical" evidence="7">
    <location>
        <begin position="47"/>
        <end position="72"/>
    </location>
</feature>
<evidence type="ECO:0000256" key="4">
    <source>
        <dbReference type="ARBA" id="ARBA00022692"/>
    </source>
</evidence>
<dbReference type="PANTHER" id="PTHR33452">
    <property type="entry name" value="OXIDOREDUCTASE CATD-RELATED"/>
    <property type="match status" value="1"/>
</dbReference>
<keyword evidence="3" id="KW-1003">Cell membrane</keyword>
<accession>A0A227PIB9</accession>
<gene>
    <name evidence="8" type="ORF">B0A64_00075</name>
</gene>
<comment type="similarity">
    <text evidence="2">Belongs to the DoxX family.</text>
</comment>
<dbReference type="Proteomes" id="UP000214684">
    <property type="component" value="Unassembled WGS sequence"/>
</dbReference>
<dbReference type="Pfam" id="PF07681">
    <property type="entry name" value="DoxX"/>
    <property type="match status" value="1"/>
</dbReference>
<dbReference type="InterPro" id="IPR051907">
    <property type="entry name" value="DoxX-like_oxidoreductase"/>
</dbReference>
<dbReference type="RefSeq" id="WP_089477521.1">
    <property type="nucleotide sequence ID" value="NZ_MUGS01000001.1"/>
</dbReference>
<dbReference type="EMBL" id="MUGS01000001">
    <property type="protein sequence ID" value="OXG09661.1"/>
    <property type="molecule type" value="Genomic_DNA"/>
</dbReference>
<evidence type="ECO:0000256" key="1">
    <source>
        <dbReference type="ARBA" id="ARBA00004651"/>
    </source>
</evidence>
<keyword evidence="6 7" id="KW-0472">Membrane</keyword>
<feature type="transmembrane region" description="Helical" evidence="7">
    <location>
        <begin position="78"/>
        <end position="94"/>
    </location>
</feature>
<protein>
    <submittedName>
        <fullName evidence="8">DoxX family protein</fullName>
    </submittedName>
</protein>
<dbReference type="PANTHER" id="PTHR33452:SF1">
    <property type="entry name" value="INNER MEMBRANE PROTEIN YPHA-RELATED"/>
    <property type="match status" value="1"/>
</dbReference>
<sequence length="143" mass="15742">MKKLILNTDNSKTTILIRLMIGAVFLSEGIQKFLFADTLGAGRFEKIGLPLPEFLSSFVGVFEIFCGTLILFGFFTRLASIPLIIIMLVAIATTKSEVLAEKGFWGMMHGSRTDWAMLLGNVFLLIKGGGFWSADNTLTKDGR</sequence>
<evidence type="ECO:0000256" key="7">
    <source>
        <dbReference type="SAM" id="Phobius"/>
    </source>
</evidence>
<organism evidence="8 9">
    <name type="scientific">Flavobacterium araucananum</name>
    <dbReference type="NCBI Taxonomy" id="946678"/>
    <lineage>
        <taxon>Bacteria</taxon>
        <taxon>Pseudomonadati</taxon>
        <taxon>Bacteroidota</taxon>
        <taxon>Flavobacteriia</taxon>
        <taxon>Flavobacteriales</taxon>
        <taxon>Flavobacteriaceae</taxon>
        <taxon>Flavobacterium</taxon>
    </lineage>
</organism>
<feature type="transmembrane region" description="Helical" evidence="7">
    <location>
        <begin position="15"/>
        <end position="35"/>
    </location>
</feature>
<evidence type="ECO:0000256" key="3">
    <source>
        <dbReference type="ARBA" id="ARBA00022475"/>
    </source>
</evidence>
<dbReference type="GO" id="GO:0005886">
    <property type="term" value="C:plasma membrane"/>
    <property type="evidence" value="ECO:0007669"/>
    <property type="project" value="UniProtKB-SubCell"/>
</dbReference>
<dbReference type="InterPro" id="IPR032808">
    <property type="entry name" value="DoxX"/>
</dbReference>
<feature type="transmembrane region" description="Helical" evidence="7">
    <location>
        <begin position="115"/>
        <end position="134"/>
    </location>
</feature>
<evidence type="ECO:0000313" key="8">
    <source>
        <dbReference type="EMBL" id="OXG09661.1"/>
    </source>
</evidence>
<keyword evidence="9" id="KW-1185">Reference proteome</keyword>
<reference evidence="8 9" key="1">
    <citation type="submission" date="2016-11" db="EMBL/GenBank/DDBJ databases">
        <title>Whole genomes of Flavobacteriaceae.</title>
        <authorList>
            <person name="Stine C."/>
            <person name="Li C."/>
            <person name="Tadesse D."/>
        </authorList>
    </citation>
    <scope>NUCLEOTIDE SEQUENCE [LARGE SCALE GENOMIC DNA]</scope>
    <source>
        <strain evidence="8 9">DSM 24704</strain>
    </source>
</reference>
<proteinExistence type="inferred from homology"/>
<name>A0A227PIB9_9FLAO</name>
<evidence type="ECO:0000256" key="2">
    <source>
        <dbReference type="ARBA" id="ARBA00006679"/>
    </source>
</evidence>
<evidence type="ECO:0000256" key="6">
    <source>
        <dbReference type="ARBA" id="ARBA00023136"/>
    </source>
</evidence>